<comment type="caution">
    <text evidence="9">The sequence shown here is derived from an EMBL/GenBank/DDBJ whole genome shotgun (WGS) entry which is preliminary data.</text>
</comment>
<dbReference type="PROSITE" id="PS00108">
    <property type="entry name" value="PROTEIN_KINASE_ST"/>
    <property type="match status" value="1"/>
</dbReference>
<keyword evidence="4 9" id="KW-0418">Kinase</keyword>
<feature type="region of interest" description="Disordered" evidence="7">
    <location>
        <begin position="680"/>
        <end position="701"/>
    </location>
</feature>
<feature type="compositionally biased region" description="Polar residues" evidence="7">
    <location>
        <begin position="229"/>
        <end position="249"/>
    </location>
</feature>
<gene>
    <name evidence="9" type="ORF">PPROV_000612600</name>
</gene>
<dbReference type="OrthoDB" id="9332038at2759"/>
<evidence type="ECO:0000256" key="6">
    <source>
        <dbReference type="PROSITE-ProRule" id="PRU10141"/>
    </source>
</evidence>
<evidence type="ECO:0000256" key="5">
    <source>
        <dbReference type="ARBA" id="ARBA00022840"/>
    </source>
</evidence>
<dbReference type="InterPro" id="IPR017441">
    <property type="entry name" value="Protein_kinase_ATP_BS"/>
</dbReference>
<dbReference type="GO" id="GO:0004674">
    <property type="term" value="F:protein serine/threonine kinase activity"/>
    <property type="evidence" value="ECO:0007669"/>
    <property type="project" value="UniProtKB-KW"/>
</dbReference>
<dbReference type="PANTHER" id="PTHR24058">
    <property type="entry name" value="DUAL SPECIFICITY PROTEIN KINASE"/>
    <property type="match status" value="1"/>
</dbReference>
<keyword evidence="2" id="KW-0808">Transferase</keyword>
<feature type="compositionally biased region" description="Low complexity" evidence="7">
    <location>
        <begin position="744"/>
        <end position="766"/>
    </location>
</feature>
<reference evidence="9" key="1">
    <citation type="submission" date="2020-10" db="EMBL/GenBank/DDBJ databases">
        <title>Unveiling of a novel bifunctional photoreceptor, Dualchrome1, isolated from a cosmopolitan green alga.</title>
        <authorList>
            <person name="Suzuki S."/>
            <person name="Kawachi M."/>
        </authorList>
    </citation>
    <scope>NUCLEOTIDE SEQUENCE</scope>
    <source>
        <strain evidence="9">NIES 2893</strain>
    </source>
</reference>
<accession>A0A830HJS9</accession>
<feature type="region of interest" description="Disordered" evidence="7">
    <location>
        <begin position="1"/>
        <end position="76"/>
    </location>
</feature>
<dbReference type="GO" id="GO:0004713">
    <property type="term" value="F:protein tyrosine kinase activity"/>
    <property type="evidence" value="ECO:0007669"/>
    <property type="project" value="TreeGrafter"/>
</dbReference>
<feature type="compositionally biased region" description="Low complexity" evidence="7">
    <location>
        <begin position="149"/>
        <end position="160"/>
    </location>
</feature>
<dbReference type="PROSITE" id="PS00107">
    <property type="entry name" value="PROTEIN_KINASE_ATP"/>
    <property type="match status" value="1"/>
</dbReference>
<dbReference type="PROSITE" id="PS50011">
    <property type="entry name" value="PROTEIN_KINASE_DOM"/>
    <property type="match status" value="1"/>
</dbReference>
<dbReference type="Proteomes" id="UP000660262">
    <property type="component" value="Unassembled WGS sequence"/>
</dbReference>
<keyword evidence="1" id="KW-0723">Serine/threonine-protein kinase</keyword>
<feature type="domain" description="Protein kinase" evidence="8">
    <location>
        <begin position="387"/>
        <end position="881"/>
    </location>
</feature>
<feature type="region of interest" description="Disordered" evidence="7">
    <location>
        <begin position="737"/>
        <end position="787"/>
    </location>
</feature>
<keyword evidence="10" id="KW-1185">Reference proteome</keyword>
<proteinExistence type="predicted"/>
<dbReference type="InterPro" id="IPR011009">
    <property type="entry name" value="Kinase-like_dom_sf"/>
</dbReference>
<keyword evidence="3 6" id="KW-0547">Nucleotide-binding</keyword>
<evidence type="ECO:0000256" key="3">
    <source>
        <dbReference type="ARBA" id="ARBA00022741"/>
    </source>
</evidence>
<dbReference type="Gene3D" id="1.10.510.10">
    <property type="entry name" value="Transferase(Phosphotransferase) domain 1"/>
    <property type="match status" value="2"/>
</dbReference>
<feature type="compositionally biased region" description="Low complexity" evidence="7">
    <location>
        <begin position="193"/>
        <end position="202"/>
    </location>
</feature>
<dbReference type="GO" id="GO:0005524">
    <property type="term" value="F:ATP binding"/>
    <property type="evidence" value="ECO:0007669"/>
    <property type="project" value="UniProtKB-UniRule"/>
</dbReference>
<dbReference type="Pfam" id="PF00069">
    <property type="entry name" value="Pkinase"/>
    <property type="match status" value="1"/>
</dbReference>
<keyword evidence="5 6" id="KW-0067">ATP-binding</keyword>
<evidence type="ECO:0000256" key="4">
    <source>
        <dbReference type="ARBA" id="ARBA00022777"/>
    </source>
</evidence>
<evidence type="ECO:0000313" key="9">
    <source>
        <dbReference type="EMBL" id="GHP07384.1"/>
    </source>
</evidence>
<dbReference type="InterPro" id="IPR008271">
    <property type="entry name" value="Ser/Thr_kinase_AS"/>
</dbReference>
<feature type="compositionally biased region" description="Pro residues" evidence="7">
    <location>
        <begin position="767"/>
        <end position="785"/>
    </location>
</feature>
<name>A0A830HJS9_9CHLO</name>
<evidence type="ECO:0000256" key="1">
    <source>
        <dbReference type="ARBA" id="ARBA00022527"/>
    </source>
</evidence>
<dbReference type="SUPFAM" id="SSF56112">
    <property type="entry name" value="Protein kinase-like (PK-like)"/>
    <property type="match status" value="1"/>
</dbReference>
<feature type="compositionally biased region" description="Acidic residues" evidence="7">
    <location>
        <begin position="203"/>
        <end position="212"/>
    </location>
</feature>
<evidence type="ECO:0000313" key="10">
    <source>
        <dbReference type="Proteomes" id="UP000660262"/>
    </source>
</evidence>
<dbReference type="GO" id="GO:0005737">
    <property type="term" value="C:cytoplasm"/>
    <property type="evidence" value="ECO:0007669"/>
    <property type="project" value="TreeGrafter"/>
</dbReference>
<organism evidence="9 10">
    <name type="scientific">Pycnococcus provasolii</name>
    <dbReference type="NCBI Taxonomy" id="41880"/>
    <lineage>
        <taxon>Eukaryota</taxon>
        <taxon>Viridiplantae</taxon>
        <taxon>Chlorophyta</taxon>
        <taxon>Pseudoscourfieldiophyceae</taxon>
        <taxon>Pseudoscourfieldiales</taxon>
        <taxon>Pycnococcaceae</taxon>
        <taxon>Pycnococcus</taxon>
    </lineage>
</organism>
<protein>
    <submittedName>
        <fullName evidence="9">Dual specificity protein kinase yak1</fullName>
    </submittedName>
</protein>
<dbReference type="SMART" id="SM00220">
    <property type="entry name" value="S_TKc"/>
    <property type="match status" value="1"/>
</dbReference>
<dbReference type="EMBL" id="BNJQ01000016">
    <property type="protein sequence ID" value="GHP07384.1"/>
    <property type="molecule type" value="Genomic_DNA"/>
</dbReference>
<evidence type="ECO:0000259" key="8">
    <source>
        <dbReference type="PROSITE" id="PS50011"/>
    </source>
</evidence>
<evidence type="ECO:0000256" key="2">
    <source>
        <dbReference type="ARBA" id="ARBA00022679"/>
    </source>
</evidence>
<dbReference type="Gene3D" id="3.30.200.20">
    <property type="entry name" value="Phosphorylase Kinase, domain 1"/>
    <property type="match status" value="1"/>
</dbReference>
<dbReference type="InterPro" id="IPR000719">
    <property type="entry name" value="Prot_kinase_dom"/>
</dbReference>
<feature type="binding site" evidence="6">
    <location>
        <position position="416"/>
    </location>
    <ligand>
        <name>ATP</name>
        <dbReference type="ChEBI" id="CHEBI:30616"/>
    </ligand>
</feature>
<feature type="compositionally biased region" description="Gly residues" evidence="7">
    <location>
        <begin position="117"/>
        <end position="142"/>
    </location>
</feature>
<dbReference type="PANTHER" id="PTHR24058:SF17">
    <property type="entry name" value="HOMEODOMAIN INTERACTING PROTEIN KINASE, ISOFORM D"/>
    <property type="match status" value="1"/>
</dbReference>
<feature type="compositionally biased region" description="Low complexity" evidence="7">
    <location>
        <begin position="346"/>
        <end position="359"/>
    </location>
</feature>
<evidence type="ECO:0000256" key="7">
    <source>
        <dbReference type="SAM" id="MobiDB-lite"/>
    </source>
</evidence>
<dbReference type="AlphaFoldDB" id="A0A830HJS9"/>
<feature type="compositionally biased region" description="Low complexity" evidence="7">
    <location>
        <begin position="368"/>
        <end position="380"/>
    </location>
</feature>
<sequence length="897" mass="93346">MSSSLLHEAPRIPQAQDTRQQKMDVAQVPEPAAEKNTTSALESSKKDLDNEAGVSAGVSAADENAKNNAKHLAPSSAASAGVLGASALGAQGVVGRQSDPPPPSSGSASLEIKGRHGAGGGGVVGGGGGGASLMTGAGGGGADNRHRPQSSSASALQSGGMQVSSSTGKFVNAALQPRRFKRYHDNAEDDNNDNNNDNNNNNNDDDDDDGLTQDEKMERETRRRRRDGSTSQGTPLFTAVHASTTNSRDAANRPARLTTQHLVNFYQRCNPSGFHYNSAFNPRRLLTKNGRACLNHGYDNEHNDLILYVNMALEPTNARGTGGGGGAAAAAAAVAATTAPLPPPASSGTAAAAAAATAAPLPPPPPASEANNAPPSGDPSSRPPRRYTVTDMLGSGTFGQVVRCTDSETGKTVAVKVIKNQPAYYHQARVEISIVQMLNTRYDPNGERPIVRMMDYFVFQKHLCLVFEELSVNLYELIRHNGFKGLSLNLVRVFLNQILQALQTLRQARVVHCDLKPENILLRRLDTSGDVKLIDFGSACFTNKTVYSYVQSRFYRSPEVITCSSYDCAIDMWSLGCVAAELFLGLPLFPGASEYNLLCRIVETLGMPSNTQLAQGKETWKFFYHKNAAANVTASAAAAAAAAPAAPPPPPPPVPPPRHSCGIGGDVVVIGDGFVTAAPGGAAAADASQPRTTTRGPHGLSVGAGGTAGAAAAAVAAAVAATSAAAAAAPASAARAGAGGGGAAAAAPAPATATTTRSTSRRAYLPSLPPQGPGSLPPHPPPPLHNPSSWAYTSATCSYVLMSQREYEACHGSSVAVGKRYFPCMNLAGIVAQYPHEGRTDNVPSEVKAQRACFLDFLLGLLALDPRDRWTPEQALAHPFITGAPFPAPATPTQRED</sequence>
<feature type="region of interest" description="Disordered" evidence="7">
    <location>
        <begin position="339"/>
        <end position="390"/>
    </location>
</feature>
<dbReference type="InterPro" id="IPR050494">
    <property type="entry name" value="Ser_Thr_dual-spec_kinase"/>
</dbReference>
<feature type="region of interest" description="Disordered" evidence="7">
    <location>
        <begin position="92"/>
        <end position="253"/>
    </location>
</feature>